<dbReference type="Proteomes" id="UP000326178">
    <property type="component" value="Chromosome"/>
</dbReference>
<feature type="compositionally biased region" description="Polar residues" evidence="1">
    <location>
        <begin position="1"/>
        <end position="10"/>
    </location>
</feature>
<evidence type="ECO:0000256" key="1">
    <source>
        <dbReference type="SAM" id="MobiDB-lite"/>
    </source>
</evidence>
<feature type="compositionally biased region" description="Low complexity" evidence="1">
    <location>
        <begin position="14"/>
        <end position="28"/>
    </location>
</feature>
<organism evidence="2 3">
    <name type="scientific">Streptomyces nitrosporeus</name>
    <dbReference type="NCBI Taxonomy" id="28894"/>
    <lineage>
        <taxon>Bacteria</taxon>
        <taxon>Bacillati</taxon>
        <taxon>Actinomycetota</taxon>
        <taxon>Actinomycetes</taxon>
        <taxon>Kitasatosporales</taxon>
        <taxon>Streptomycetaceae</taxon>
        <taxon>Streptomyces</taxon>
    </lineage>
</organism>
<reference evidence="2 3" key="1">
    <citation type="submission" date="2017-09" db="EMBL/GenBank/DDBJ databases">
        <authorList>
            <person name="Lee N."/>
            <person name="Cho B.-K."/>
        </authorList>
    </citation>
    <scope>NUCLEOTIDE SEQUENCE [LARGE SCALE GENOMIC DNA]</scope>
    <source>
        <strain evidence="2 3">ATCC 12769</strain>
    </source>
</reference>
<dbReference type="KEGG" id="snk:CP967_31465"/>
<accession>A0A5J6FJ89</accession>
<gene>
    <name evidence="2" type="ORF">CP967_31465</name>
</gene>
<protein>
    <submittedName>
        <fullName evidence="2">Uncharacterized protein</fullName>
    </submittedName>
</protein>
<dbReference type="AlphaFoldDB" id="A0A5J6FJ89"/>
<feature type="region of interest" description="Disordered" evidence="1">
    <location>
        <begin position="1"/>
        <end position="28"/>
    </location>
</feature>
<evidence type="ECO:0000313" key="3">
    <source>
        <dbReference type="Proteomes" id="UP000326178"/>
    </source>
</evidence>
<dbReference type="OrthoDB" id="4290097at2"/>
<keyword evidence="3" id="KW-1185">Reference proteome</keyword>
<evidence type="ECO:0000313" key="2">
    <source>
        <dbReference type="EMBL" id="QEU75887.1"/>
    </source>
</evidence>
<sequence>MSLSPNTSAPAHQVPARPASARSASARPASVVNEEIRELWQRSGGLLSPEDETEYQRLLVEWAAVTGTSVRPAV</sequence>
<dbReference type="RefSeq" id="WP_150491203.1">
    <property type="nucleotide sequence ID" value="NZ_BMUV01000003.1"/>
</dbReference>
<dbReference type="EMBL" id="CP023702">
    <property type="protein sequence ID" value="QEU75887.1"/>
    <property type="molecule type" value="Genomic_DNA"/>
</dbReference>
<name>A0A5J6FJ89_9ACTN</name>
<proteinExistence type="predicted"/>